<feature type="domain" description="Peptidase M16 C-terminal" evidence="2">
    <location>
        <begin position="195"/>
        <end position="370"/>
    </location>
</feature>
<dbReference type="Gene3D" id="3.30.830.10">
    <property type="entry name" value="Metalloenzyme, LuxS/M16 peptidase-like"/>
    <property type="match status" value="2"/>
</dbReference>
<dbReference type="InterPro" id="IPR007863">
    <property type="entry name" value="Peptidase_M16_C"/>
</dbReference>
<dbReference type="Pfam" id="PF05193">
    <property type="entry name" value="Peptidase_M16_C"/>
    <property type="match status" value="1"/>
</dbReference>
<name>A0ABW2J649_9BURK</name>
<dbReference type="EMBL" id="JBHTCC010000001">
    <property type="protein sequence ID" value="MFC7298578.1"/>
    <property type="molecule type" value="Genomic_DNA"/>
</dbReference>
<keyword evidence="1" id="KW-0732">Signal</keyword>
<dbReference type="SUPFAM" id="SSF63411">
    <property type="entry name" value="LuxS/MPP-like metallohydrolase"/>
    <property type="match status" value="2"/>
</dbReference>
<accession>A0ABW2J649</accession>
<dbReference type="PANTHER" id="PTHR11851:SF224">
    <property type="entry name" value="PROCESSING PROTEASE"/>
    <property type="match status" value="1"/>
</dbReference>
<feature type="chain" id="PRO_5046046716" evidence="1">
    <location>
        <begin position="20"/>
        <end position="438"/>
    </location>
</feature>
<dbReference type="InterPro" id="IPR011249">
    <property type="entry name" value="Metalloenz_LuxS/M16"/>
</dbReference>
<protein>
    <submittedName>
        <fullName evidence="3">M16 family metallopeptidase</fullName>
    </submittedName>
</protein>
<evidence type="ECO:0000256" key="1">
    <source>
        <dbReference type="SAM" id="SignalP"/>
    </source>
</evidence>
<dbReference type="PANTHER" id="PTHR11851">
    <property type="entry name" value="METALLOPROTEASE"/>
    <property type="match status" value="1"/>
</dbReference>
<dbReference type="Proteomes" id="UP001596379">
    <property type="component" value="Unassembled WGS sequence"/>
</dbReference>
<gene>
    <name evidence="3" type="ORF">ACFQO0_09030</name>
</gene>
<feature type="signal peptide" evidence="1">
    <location>
        <begin position="1"/>
        <end position="19"/>
    </location>
</feature>
<proteinExistence type="predicted"/>
<reference evidence="4" key="1">
    <citation type="journal article" date="2019" name="Int. J. Syst. Evol. Microbiol.">
        <title>The Global Catalogue of Microorganisms (GCM) 10K type strain sequencing project: providing services to taxonomists for standard genome sequencing and annotation.</title>
        <authorList>
            <consortium name="The Broad Institute Genomics Platform"/>
            <consortium name="The Broad Institute Genome Sequencing Center for Infectious Disease"/>
            <person name="Wu L."/>
            <person name="Ma J."/>
        </authorList>
    </citation>
    <scope>NUCLEOTIDE SEQUENCE [LARGE SCALE GENOMIC DNA]</scope>
    <source>
        <strain evidence="4">CCUG 36956</strain>
    </source>
</reference>
<dbReference type="InterPro" id="IPR050361">
    <property type="entry name" value="MPP/UQCRC_Complex"/>
</dbReference>
<comment type="caution">
    <text evidence="3">The sequence shown here is derived from an EMBL/GenBank/DDBJ whole genome shotgun (WGS) entry which is preliminary data.</text>
</comment>
<keyword evidence="4" id="KW-1185">Reference proteome</keyword>
<evidence type="ECO:0000313" key="4">
    <source>
        <dbReference type="Proteomes" id="UP001596379"/>
    </source>
</evidence>
<dbReference type="RefSeq" id="WP_382233823.1">
    <property type="nucleotide sequence ID" value="NZ_JBHTCC010000001.1"/>
</dbReference>
<sequence>MFKMIAGLALCAACSISHAALQIQSWSLPNGARVLFVENHTIPILDLSVDFDAGSRRDPAGKSGVAALTNAMLARGLRAVQSPSGSEPALSEAQISDGFADTAAIRGARLDEDRSGVTLRTLVTERDVAVPLLGRLLAQPSFPQDFLVRDKARTIASIKESLTQPEAIADKEFSRLLYGSHPYGLQLTVESVTAITRDDLLAFHAAHYVANRAVVALIGDVTRDQADKIAQELTRRLPQGAALPALPSVPNAKGAEERIPHQASQAHILIGMPAMARHDPDHFALTVGNYVLGGGGFASRLMQQVREKRGLTYGVSSYFNPMAQSGPFQIGLQTKKEQADEALKVARDTVAEFLRDGPTAVELKAAKDNLIGGFSLRIDSNSKILQNIAAIGFYQLPLDYLDTWTAKVAAITTAQVKDAFNRKLQMDKLSIVVVGADK</sequence>
<organism evidence="3 4">
    <name type="scientific">Herminiimonas aquatilis</name>
    <dbReference type="NCBI Taxonomy" id="345342"/>
    <lineage>
        <taxon>Bacteria</taxon>
        <taxon>Pseudomonadati</taxon>
        <taxon>Pseudomonadota</taxon>
        <taxon>Betaproteobacteria</taxon>
        <taxon>Burkholderiales</taxon>
        <taxon>Oxalobacteraceae</taxon>
        <taxon>Herminiimonas</taxon>
    </lineage>
</organism>
<evidence type="ECO:0000313" key="3">
    <source>
        <dbReference type="EMBL" id="MFC7298578.1"/>
    </source>
</evidence>
<evidence type="ECO:0000259" key="2">
    <source>
        <dbReference type="Pfam" id="PF05193"/>
    </source>
</evidence>